<feature type="coiled-coil region" evidence="1">
    <location>
        <begin position="131"/>
        <end position="193"/>
    </location>
</feature>
<feature type="compositionally biased region" description="Polar residues" evidence="2">
    <location>
        <begin position="514"/>
        <end position="531"/>
    </location>
</feature>
<protein>
    <submittedName>
        <fullName evidence="5">Uncharacterized protein</fullName>
    </submittedName>
</protein>
<keyword evidence="4" id="KW-0732">Signal</keyword>
<accession>G0S1I9</accession>
<evidence type="ECO:0000256" key="1">
    <source>
        <dbReference type="SAM" id="Coils"/>
    </source>
</evidence>
<keyword evidence="6" id="KW-1185">Reference proteome</keyword>
<evidence type="ECO:0000256" key="4">
    <source>
        <dbReference type="SAM" id="SignalP"/>
    </source>
</evidence>
<dbReference type="Proteomes" id="UP000008066">
    <property type="component" value="Unassembled WGS sequence"/>
</dbReference>
<dbReference type="EMBL" id="GL988039">
    <property type="protein sequence ID" value="EGS22899.1"/>
    <property type="molecule type" value="Genomic_DNA"/>
</dbReference>
<sequence length="600" mass="62986">MAKKLVFSFSLLLLLLSLPPSCARSGDNGPIPAPAVNPLAASAEHAPAGGPDPSARSLLSGLPDPVAALFTFASPAATLGCPSATITPPPSLLLAARQDQGQILALSNSIRLLSDQSRSVSQASQQLSITSQQLSQSLQQLSQRLSQTEQQLASARIVQQNAEQASRSAVQRAEQAERKIEEAERRASEMVRSVEERMSRQVESVSRSLSASFSRAVESERESAASVVLKAEADVTALRNEANTQIQQAQGAALSVTQTALAVVGGIIGSSLITVVAFFLIMRHRRNRRQQQQSEGDRDRFNSRDGGILPIGYPQLTSTSNKAFRDQLMKKRSKNSSVNETNIGFYAASKEYALSGDDSSSIYSTEDEKIKAFLRMSDSPMTAAVQQPPAVVQPTRSNTVNRIPRKSVNSSAGKGVGTGYAANYYGSSQQEVTVSNDTGGPFQLGNPPPPRARAKAAAPRGTDQGTGSGSEAGKFTLFPKPQPRSLLASPQQQQSNIENTSTTSSQTQDPSSDKPPTQNQQIDGVTNSSTGGAAAVPNSAVSTTSSLSNPTLDKWLRDGTTVSPFATALQPAVGAGSSIAGRRGAGAGVGLRGMAIGIAK</sequence>
<dbReference type="RefSeq" id="XP_006691891.1">
    <property type="nucleotide sequence ID" value="XM_006691828.1"/>
</dbReference>
<name>G0S1I9_CHATD</name>
<gene>
    <name evidence="5" type="ORF">CTHT_0013760</name>
</gene>
<evidence type="ECO:0000313" key="5">
    <source>
        <dbReference type="EMBL" id="EGS22899.1"/>
    </source>
</evidence>
<feature type="region of interest" description="Disordered" evidence="2">
    <location>
        <begin position="431"/>
        <end position="549"/>
    </location>
</feature>
<keyword evidence="3" id="KW-0472">Membrane</keyword>
<proteinExistence type="predicted"/>
<evidence type="ECO:0000313" key="6">
    <source>
        <dbReference type="Proteomes" id="UP000008066"/>
    </source>
</evidence>
<feature type="compositionally biased region" description="Polar residues" evidence="2">
    <location>
        <begin position="539"/>
        <end position="549"/>
    </location>
</feature>
<keyword evidence="1" id="KW-0175">Coiled coil</keyword>
<feature type="region of interest" description="Disordered" evidence="2">
    <location>
        <begin position="287"/>
        <end position="306"/>
    </location>
</feature>
<dbReference type="eggNOG" id="ENOG502RJJQ">
    <property type="taxonomic scope" value="Eukaryota"/>
</dbReference>
<keyword evidence="3" id="KW-0812">Transmembrane</keyword>
<evidence type="ECO:0000256" key="2">
    <source>
        <dbReference type="SAM" id="MobiDB-lite"/>
    </source>
</evidence>
<feature type="signal peptide" evidence="4">
    <location>
        <begin position="1"/>
        <end position="23"/>
    </location>
</feature>
<reference evidence="5 6" key="1">
    <citation type="journal article" date="2011" name="Cell">
        <title>Insight into structure and assembly of the nuclear pore complex by utilizing the genome of a eukaryotic thermophile.</title>
        <authorList>
            <person name="Amlacher S."/>
            <person name="Sarges P."/>
            <person name="Flemming D."/>
            <person name="van Noort V."/>
            <person name="Kunze R."/>
            <person name="Devos D.P."/>
            <person name="Arumugam M."/>
            <person name="Bork P."/>
            <person name="Hurt E."/>
        </authorList>
    </citation>
    <scope>NUCLEOTIDE SEQUENCE [LARGE SCALE GENOMIC DNA]</scope>
    <source>
        <strain evidence="6">DSM 1495 / CBS 144.50 / IMI 039719</strain>
    </source>
</reference>
<evidence type="ECO:0000256" key="3">
    <source>
        <dbReference type="SAM" id="Phobius"/>
    </source>
</evidence>
<feature type="transmembrane region" description="Helical" evidence="3">
    <location>
        <begin position="260"/>
        <end position="281"/>
    </location>
</feature>
<feature type="compositionally biased region" description="Low complexity" evidence="2">
    <location>
        <begin position="491"/>
        <end position="510"/>
    </location>
</feature>
<dbReference type="AlphaFoldDB" id="G0S1I9"/>
<dbReference type="HOGENOM" id="CLU_553213_0_0_1"/>
<organism evidence="6">
    <name type="scientific">Chaetomium thermophilum (strain DSM 1495 / CBS 144.50 / IMI 039719)</name>
    <name type="common">Thermochaetoides thermophila</name>
    <dbReference type="NCBI Taxonomy" id="759272"/>
    <lineage>
        <taxon>Eukaryota</taxon>
        <taxon>Fungi</taxon>
        <taxon>Dikarya</taxon>
        <taxon>Ascomycota</taxon>
        <taxon>Pezizomycotina</taxon>
        <taxon>Sordariomycetes</taxon>
        <taxon>Sordariomycetidae</taxon>
        <taxon>Sordariales</taxon>
        <taxon>Chaetomiaceae</taxon>
        <taxon>Thermochaetoides</taxon>
    </lineage>
</organism>
<keyword evidence="3" id="KW-1133">Transmembrane helix</keyword>
<dbReference type="GeneID" id="18255414"/>
<dbReference type="OMA" id="CEAMITP"/>
<feature type="chain" id="PRO_5003408827" evidence="4">
    <location>
        <begin position="24"/>
        <end position="600"/>
    </location>
</feature>
<dbReference type="OrthoDB" id="5241722at2759"/>
<dbReference type="KEGG" id="cthr:CTHT_0013760"/>